<accession>A0A6A4HLJ6</accession>
<dbReference type="Proteomes" id="UP000799118">
    <property type="component" value="Unassembled WGS sequence"/>
</dbReference>
<dbReference type="AlphaFoldDB" id="A0A6A4HLJ6"/>
<sequence>MHHSSKTSFSRGHNPGSSISSRQHHTGFSNHRTNGGSNVLPGAGPGKGPDRAPNFLSGNTPGDRRGRIAGKKLTIRDTSKSEPLSVVITGSGSGSGMGDDLGDVDTPRNATMDTFGFAFSDTERQRERDFLDSLRSPDLPPGGWGLGAGNESTRMPDEGEEDEPMDWDQAQAAVERMVGMNSTQQQQENGFAAQLNSVLPTSAAPTSSPPVRRRMT</sequence>
<feature type="compositionally biased region" description="Polar residues" evidence="1">
    <location>
        <begin position="1"/>
        <end position="37"/>
    </location>
</feature>
<protein>
    <submittedName>
        <fullName evidence="2">Uncharacterized protein</fullName>
    </submittedName>
</protein>
<keyword evidence="3" id="KW-1185">Reference proteome</keyword>
<reference evidence="2" key="1">
    <citation type="journal article" date="2019" name="Environ. Microbiol.">
        <title>Fungal ecological strategies reflected in gene transcription - a case study of two litter decomposers.</title>
        <authorList>
            <person name="Barbi F."/>
            <person name="Kohler A."/>
            <person name="Barry K."/>
            <person name="Baskaran P."/>
            <person name="Daum C."/>
            <person name="Fauchery L."/>
            <person name="Ihrmark K."/>
            <person name="Kuo A."/>
            <person name="LaButti K."/>
            <person name="Lipzen A."/>
            <person name="Morin E."/>
            <person name="Grigoriev I.V."/>
            <person name="Henrissat B."/>
            <person name="Lindahl B."/>
            <person name="Martin F."/>
        </authorList>
    </citation>
    <scope>NUCLEOTIDE SEQUENCE</scope>
    <source>
        <strain evidence="2">JB14</strain>
    </source>
</reference>
<organism evidence="2 3">
    <name type="scientific">Gymnopus androsaceus JB14</name>
    <dbReference type="NCBI Taxonomy" id="1447944"/>
    <lineage>
        <taxon>Eukaryota</taxon>
        <taxon>Fungi</taxon>
        <taxon>Dikarya</taxon>
        <taxon>Basidiomycota</taxon>
        <taxon>Agaricomycotina</taxon>
        <taxon>Agaricomycetes</taxon>
        <taxon>Agaricomycetidae</taxon>
        <taxon>Agaricales</taxon>
        <taxon>Marasmiineae</taxon>
        <taxon>Omphalotaceae</taxon>
        <taxon>Gymnopus</taxon>
    </lineage>
</organism>
<feature type="region of interest" description="Disordered" evidence="1">
    <location>
        <begin position="1"/>
        <end position="165"/>
    </location>
</feature>
<proteinExistence type="predicted"/>
<evidence type="ECO:0000256" key="1">
    <source>
        <dbReference type="SAM" id="MobiDB-lite"/>
    </source>
</evidence>
<evidence type="ECO:0000313" key="3">
    <source>
        <dbReference type="Proteomes" id="UP000799118"/>
    </source>
</evidence>
<evidence type="ECO:0000313" key="2">
    <source>
        <dbReference type="EMBL" id="KAE9399329.1"/>
    </source>
</evidence>
<gene>
    <name evidence="2" type="ORF">BT96DRAFT_695230</name>
</gene>
<feature type="compositionally biased region" description="Polar residues" evidence="1">
    <location>
        <begin position="181"/>
        <end position="199"/>
    </location>
</feature>
<feature type="compositionally biased region" description="Low complexity" evidence="1">
    <location>
        <begin position="200"/>
        <end position="210"/>
    </location>
</feature>
<feature type="region of interest" description="Disordered" evidence="1">
    <location>
        <begin position="181"/>
        <end position="216"/>
    </location>
</feature>
<dbReference type="EMBL" id="ML769471">
    <property type="protein sequence ID" value="KAE9399329.1"/>
    <property type="molecule type" value="Genomic_DNA"/>
</dbReference>
<dbReference type="OrthoDB" id="2290221at2759"/>
<feature type="compositionally biased region" description="Basic and acidic residues" evidence="1">
    <location>
        <begin position="121"/>
        <end position="132"/>
    </location>
</feature>
<name>A0A6A4HLJ6_9AGAR</name>